<protein>
    <submittedName>
        <fullName evidence="1">Peptidoglycan-binding protein</fullName>
    </submittedName>
</protein>
<keyword evidence="2" id="KW-1185">Reference proteome</keyword>
<proteinExistence type="predicted"/>
<evidence type="ECO:0000313" key="2">
    <source>
        <dbReference type="Proteomes" id="UP000682782"/>
    </source>
</evidence>
<dbReference type="Proteomes" id="UP000682782">
    <property type="component" value="Chromosome"/>
</dbReference>
<sequence length="375" mass="39769">MLAPAYAYESSTLYNGCRGDDVRELQQALIDLGFLKGTADGIFGNKTENAVRAFQKKNNLSVDGLAGEKTRNLAISKANGTAKSANQSSVQASSPAAAPSSVSNGTLFGGDYTTIRIGEKGPRVKTLQQSLITTGYLNGRADGVFGNQTQNAVIAFQSSNRLTADGLAGKKTLTALEKAVTNGATAPSSADVSVQSVSTPAPAPAPTAAPTATPAPVVTDINDRISSPSVSSIQLLHWFNDVKPSISSGQQLLIYDPSSGLSWTLRVMSRGRHCDAEPLTAADTHTMVQAFGGENTWNQKGVYVKLPDGRWTIGSTHDMPHDSSSIKNNDFGGHLCVHFLRDMSEAQKNDPKYGVANQETIRKLWKNLTGQDISI</sequence>
<gene>
    <name evidence="1" type="ORF">JYE49_03885</name>
</gene>
<dbReference type="EMBL" id="CP068393">
    <property type="protein sequence ID" value="QUC68598.1"/>
    <property type="molecule type" value="Genomic_DNA"/>
</dbReference>
<reference evidence="1" key="1">
    <citation type="submission" date="2021-01" db="EMBL/GenBank/DDBJ databases">
        <title>Complete genome sequence of Clostridiales bacterium R-7.</title>
        <authorList>
            <person name="Mahoney-Kurpe S.C."/>
            <person name="Palevich N."/>
            <person name="Koike S."/>
            <person name="Moon C.D."/>
            <person name="Attwood G.T."/>
        </authorList>
    </citation>
    <scope>NUCLEOTIDE SEQUENCE</scope>
    <source>
        <strain evidence="1">R-7</strain>
    </source>
</reference>
<name>A0AC61NBA6_9FIRM</name>
<organism evidence="1 2">
    <name type="scientific">Aristaeella hokkaidonensis</name>
    <dbReference type="NCBI Taxonomy" id="3046382"/>
    <lineage>
        <taxon>Bacteria</taxon>
        <taxon>Bacillati</taxon>
        <taxon>Bacillota</taxon>
        <taxon>Clostridia</taxon>
        <taxon>Eubacteriales</taxon>
        <taxon>Aristaeellaceae</taxon>
        <taxon>Aristaeella</taxon>
    </lineage>
</organism>
<accession>A0AC61NBA6</accession>
<evidence type="ECO:0000313" key="1">
    <source>
        <dbReference type="EMBL" id="QUC68598.1"/>
    </source>
</evidence>